<name>A0A8C9R353_SCLFO</name>
<organism evidence="13 14">
    <name type="scientific">Scleropages formosus</name>
    <name type="common">Asian bonytongue</name>
    <name type="synonym">Osteoglossum formosum</name>
    <dbReference type="NCBI Taxonomy" id="113540"/>
    <lineage>
        <taxon>Eukaryota</taxon>
        <taxon>Metazoa</taxon>
        <taxon>Chordata</taxon>
        <taxon>Craniata</taxon>
        <taxon>Vertebrata</taxon>
        <taxon>Euteleostomi</taxon>
        <taxon>Actinopterygii</taxon>
        <taxon>Neopterygii</taxon>
        <taxon>Teleostei</taxon>
        <taxon>Osteoglossocephala</taxon>
        <taxon>Osteoglossomorpha</taxon>
        <taxon>Osteoglossiformes</taxon>
        <taxon>Osteoglossidae</taxon>
        <taxon>Scleropages</taxon>
    </lineage>
</organism>
<evidence type="ECO:0000256" key="4">
    <source>
        <dbReference type="ARBA" id="ARBA00022989"/>
    </source>
</evidence>
<evidence type="ECO:0000313" key="13">
    <source>
        <dbReference type="Ensembl" id="ENSSFOP00015009906.1"/>
    </source>
</evidence>
<dbReference type="GO" id="GO:0019722">
    <property type="term" value="P:calcium-mediated signaling"/>
    <property type="evidence" value="ECO:0007669"/>
    <property type="project" value="TreeGrafter"/>
</dbReference>
<evidence type="ECO:0000256" key="1">
    <source>
        <dbReference type="ARBA" id="ARBA00004651"/>
    </source>
</evidence>
<evidence type="ECO:0000256" key="9">
    <source>
        <dbReference type="ARBA" id="ARBA00023224"/>
    </source>
</evidence>
<dbReference type="GO" id="GO:0009897">
    <property type="term" value="C:external side of plasma membrane"/>
    <property type="evidence" value="ECO:0007669"/>
    <property type="project" value="TreeGrafter"/>
</dbReference>
<dbReference type="GO" id="GO:0007204">
    <property type="term" value="P:positive regulation of cytosolic calcium ion concentration"/>
    <property type="evidence" value="ECO:0007669"/>
    <property type="project" value="TreeGrafter"/>
</dbReference>
<comment type="similarity">
    <text evidence="10">Belongs to the G-protein coupled receptor 1 family.</text>
</comment>
<dbReference type="Ensembl" id="ENSSFOT00015010043.2">
    <property type="protein sequence ID" value="ENSSFOP00015009906.1"/>
    <property type="gene ID" value="ENSSFOG00015006449.2"/>
</dbReference>
<feature type="transmembrane region" description="Helical" evidence="11">
    <location>
        <begin position="202"/>
        <end position="222"/>
    </location>
</feature>
<dbReference type="PANTHER" id="PTHR10489">
    <property type="entry name" value="CELL ADHESION MOLECULE"/>
    <property type="match status" value="1"/>
</dbReference>
<sequence>MAASGEDLDANSTYDYNYDYSDEICNKTELIKFGAVLTPVFFWIVIMLSLLGNTLVLVILIKYENLKSLTNIFIFNLALSDLIFTFGLPFWASYHISGWTFGNVTCSAVSFIFYTGFYSSIMFLTIMTIHRCLAVVRPLSDLGSTRVCYGFVSSVIIWNVSFLAAAPALTFVTVEKNRDTMYCEFTDKNWKIGSIYEQNVCFILSLSIISFCYIVILLKLLRSRSHTRYRTVKLIFTIVVVFFLGWAPYNVVIFLKSLTDIGGIPPFNDCAVSKGVDYAFYVCRLIAFSHCCLNPVFYVFVGVKFRNHLKKMLKKLWLRQNSLDNSQRNSRVIHSSGEELSIY</sequence>
<dbReference type="OrthoDB" id="10015690at2759"/>
<feature type="transmembrane region" description="Helical" evidence="11">
    <location>
        <begin position="234"/>
        <end position="258"/>
    </location>
</feature>
<keyword evidence="9 10" id="KW-0807">Transducer</keyword>
<dbReference type="InterPro" id="IPR050119">
    <property type="entry name" value="CCR1-9-like"/>
</dbReference>
<dbReference type="GO" id="GO:0006955">
    <property type="term" value="P:immune response"/>
    <property type="evidence" value="ECO:0007669"/>
    <property type="project" value="TreeGrafter"/>
</dbReference>
<feature type="transmembrane region" description="Helical" evidence="11">
    <location>
        <begin position="111"/>
        <end position="136"/>
    </location>
</feature>
<evidence type="ECO:0000256" key="3">
    <source>
        <dbReference type="ARBA" id="ARBA00022692"/>
    </source>
</evidence>
<dbReference type="PROSITE" id="PS00237">
    <property type="entry name" value="G_PROTEIN_RECEP_F1_1"/>
    <property type="match status" value="1"/>
</dbReference>
<proteinExistence type="inferred from homology"/>
<dbReference type="KEGG" id="sfm:108930983"/>
<dbReference type="GO" id="GO:0016493">
    <property type="term" value="F:C-C chemokine receptor activity"/>
    <property type="evidence" value="ECO:0007669"/>
    <property type="project" value="TreeGrafter"/>
</dbReference>
<dbReference type="AlphaFoldDB" id="A0A8C9R353"/>
<reference evidence="13 14" key="1">
    <citation type="submission" date="2019-04" db="EMBL/GenBank/DDBJ databases">
        <authorList>
            <consortium name="Wellcome Sanger Institute Data Sharing"/>
        </authorList>
    </citation>
    <scope>NUCLEOTIDE SEQUENCE [LARGE SCALE GENOMIC DNA]</scope>
</reference>
<reference evidence="13" key="2">
    <citation type="submission" date="2025-08" db="UniProtKB">
        <authorList>
            <consortium name="Ensembl"/>
        </authorList>
    </citation>
    <scope>IDENTIFICATION</scope>
</reference>
<evidence type="ECO:0000256" key="11">
    <source>
        <dbReference type="SAM" id="Phobius"/>
    </source>
</evidence>
<dbReference type="GeneTree" id="ENSGT01110000267168"/>
<evidence type="ECO:0000256" key="10">
    <source>
        <dbReference type="RuleBase" id="RU000688"/>
    </source>
</evidence>
<feature type="domain" description="G-protein coupled receptors family 1 profile" evidence="12">
    <location>
        <begin position="52"/>
        <end position="298"/>
    </location>
</feature>
<evidence type="ECO:0000256" key="6">
    <source>
        <dbReference type="ARBA" id="ARBA00023136"/>
    </source>
</evidence>
<keyword evidence="6 11" id="KW-0472">Membrane</keyword>
<keyword evidence="2" id="KW-1003">Cell membrane</keyword>
<dbReference type="SUPFAM" id="SSF81321">
    <property type="entry name" value="Family A G protein-coupled receptor-like"/>
    <property type="match status" value="1"/>
</dbReference>
<dbReference type="GO" id="GO:0019957">
    <property type="term" value="F:C-C chemokine binding"/>
    <property type="evidence" value="ECO:0007669"/>
    <property type="project" value="TreeGrafter"/>
</dbReference>
<dbReference type="PRINTS" id="PR00237">
    <property type="entry name" value="GPCRRHODOPSN"/>
</dbReference>
<feature type="transmembrane region" description="Helical" evidence="11">
    <location>
        <begin position="73"/>
        <end position="91"/>
    </location>
</feature>
<accession>A0A8C9R353</accession>
<dbReference type="InterPro" id="IPR017452">
    <property type="entry name" value="GPCR_Rhodpsn_7TM"/>
</dbReference>
<keyword evidence="4 11" id="KW-1133">Transmembrane helix</keyword>
<dbReference type="Gene3D" id="1.20.1070.10">
    <property type="entry name" value="Rhodopsin 7-helix transmembrane proteins"/>
    <property type="match status" value="1"/>
</dbReference>
<evidence type="ECO:0000259" key="12">
    <source>
        <dbReference type="PROSITE" id="PS50262"/>
    </source>
</evidence>
<dbReference type="FunFam" id="1.20.1070.10:FF:000130">
    <property type="entry name" value="Chemokine (C-C motif) receptor 2"/>
    <property type="match status" value="1"/>
</dbReference>
<dbReference type="InterPro" id="IPR000355">
    <property type="entry name" value="Chemokine_rcpt"/>
</dbReference>
<comment type="subcellular location">
    <subcellularLocation>
        <location evidence="1">Cell membrane</location>
        <topology evidence="1">Multi-pass membrane protein</topology>
    </subcellularLocation>
</comment>
<dbReference type="Pfam" id="PF00001">
    <property type="entry name" value="7tm_1"/>
    <property type="match status" value="1"/>
</dbReference>
<gene>
    <name evidence="13" type="primary">XCR1</name>
    <name evidence="13" type="synonym">LOC108930983</name>
</gene>
<keyword evidence="14" id="KW-1185">Reference proteome</keyword>
<dbReference type="PROSITE" id="PS50262">
    <property type="entry name" value="G_PROTEIN_RECEP_F1_2"/>
    <property type="match status" value="1"/>
</dbReference>
<evidence type="ECO:0000313" key="14">
    <source>
        <dbReference type="Proteomes" id="UP000694397"/>
    </source>
</evidence>
<keyword evidence="7" id="KW-1015">Disulfide bond</keyword>
<dbReference type="GO" id="GO:0060326">
    <property type="term" value="P:cell chemotaxis"/>
    <property type="evidence" value="ECO:0007669"/>
    <property type="project" value="TreeGrafter"/>
</dbReference>
<dbReference type="Proteomes" id="UP000694397">
    <property type="component" value="Chromosome 17"/>
</dbReference>
<feature type="transmembrane region" description="Helical" evidence="11">
    <location>
        <begin position="40"/>
        <end position="61"/>
    </location>
</feature>
<evidence type="ECO:0000256" key="8">
    <source>
        <dbReference type="ARBA" id="ARBA00023170"/>
    </source>
</evidence>
<protein>
    <submittedName>
        <fullName evidence="13">X-C motif chemokine receptor 1</fullName>
    </submittedName>
</protein>
<keyword evidence="3 10" id="KW-0812">Transmembrane</keyword>
<keyword evidence="5 10" id="KW-0297">G-protein coupled receptor</keyword>
<feature type="transmembrane region" description="Helical" evidence="11">
    <location>
        <begin position="278"/>
        <end position="303"/>
    </location>
</feature>
<reference evidence="13" key="3">
    <citation type="submission" date="2025-09" db="UniProtKB">
        <authorList>
            <consortium name="Ensembl"/>
        </authorList>
    </citation>
    <scope>IDENTIFICATION</scope>
</reference>
<dbReference type="PRINTS" id="PR00657">
    <property type="entry name" value="CCCHEMOKINER"/>
</dbReference>
<dbReference type="InterPro" id="IPR000276">
    <property type="entry name" value="GPCR_Rhodpsn"/>
</dbReference>
<dbReference type="PANTHER" id="PTHR10489:SF730">
    <property type="entry name" value="CHEMOKINE XC RECEPTOR 1"/>
    <property type="match status" value="1"/>
</dbReference>
<evidence type="ECO:0000256" key="2">
    <source>
        <dbReference type="ARBA" id="ARBA00022475"/>
    </source>
</evidence>
<evidence type="ECO:0000256" key="7">
    <source>
        <dbReference type="ARBA" id="ARBA00023157"/>
    </source>
</evidence>
<keyword evidence="8 10" id="KW-0675">Receptor</keyword>
<feature type="transmembrane region" description="Helical" evidence="11">
    <location>
        <begin position="148"/>
        <end position="172"/>
    </location>
</feature>
<evidence type="ECO:0000256" key="5">
    <source>
        <dbReference type="ARBA" id="ARBA00023040"/>
    </source>
</evidence>